<feature type="region of interest" description="Disordered" evidence="1">
    <location>
        <begin position="201"/>
        <end position="237"/>
    </location>
</feature>
<dbReference type="Proteomes" id="UP000030754">
    <property type="component" value="Unassembled WGS sequence"/>
</dbReference>
<dbReference type="EMBL" id="HG722606">
    <property type="protein sequence ID" value="CDJ62819.1"/>
    <property type="molecule type" value="Genomic_DNA"/>
</dbReference>
<proteinExistence type="predicted"/>
<name>U6MK28_9EIME</name>
<reference evidence="3" key="1">
    <citation type="submission" date="2013-10" db="EMBL/GenBank/DDBJ databases">
        <title>Genomic analysis of the causative agents of coccidiosis in chickens.</title>
        <authorList>
            <person name="Reid A.J."/>
            <person name="Blake D."/>
            <person name="Billington K."/>
            <person name="Browne H."/>
            <person name="Dunn M."/>
            <person name="Hung S."/>
            <person name="Kawahara F."/>
            <person name="Miranda-Saavedra D."/>
            <person name="Mourier T."/>
            <person name="Nagra H."/>
            <person name="Otto T.D."/>
            <person name="Rawlings N."/>
            <person name="Sanchez A."/>
            <person name="Sanders M."/>
            <person name="Subramaniam C."/>
            <person name="Tay Y."/>
            <person name="Dear P."/>
            <person name="Doerig C."/>
            <person name="Gruber A."/>
            <person name="Parkinson J."/>
            <person name="Shirley M."/>
            <person name="Wan K.L."/>
            <person name="Berriman M."/>
            <person name="Tomley F."/>
            <person name="Pain A."/>
        </authorList>
    </citation>
    <scope>NUCLEOTIDE SEQUENCE [LARGE SCALE GENOMIC DNA]</scope>
    <source>
        <strain evidence="3">Houghton</strain>
    </source>
</reference>
<evidence type="ECO:0000256" key="1">
    <source>
        <dbReference type="SAM" id="MobiDB-lite"/>
    </source>
</evidence>
<evidence type="ECO:0000313" key="4">
    <source>
        <dbReference type="Proteomes" id="UP000030754"/>
    </source>
</evidence>
<sequence length="666" mass="73762">MAGRYHLSEGERHALLKPSVIHMAEVVRNNVSSAGSRDPGQLRVFAGRRLRRQRTCCSSSLALFASVASLVAIVAFLALCLAADVGKRGAGVERRILSDIGGDNELSDVLESCVSLEEDLRLHRAASVLQGRNWSGQPLQLYEPTELIDRHTDQRFLRFGGEFHDNSRGFAGMESSAVEGTSLSWGGQNYEPFGQAIQWHSDQRPEWPSAGQSDSDDATNEGSDRGFGGSSHTTAQQQVLAGDSLPRENGNSNAFDALAPDAWLGFIPQLLFENEEMEKAQMSNFGQSSVDNSEQLTTQQFVPSLHLTPPPAACSASPNTDDARRRRGLQLGSWTLGIVPAFSSHGIQQNPRDEAVEAALQERAHMTATWGALASKTAEQVCSSSGSCLEYACRNGRGCVDTQPTAVGHTSEAYEENAQQALHALGDVADMHREPEVLSSDAAEPESQQAKRRRFSRDISLHPFVRLPVVLRKDIHRRFRSECVLGNYVGDTSPMQMYVIMRDLFAKPALNAEEVELLLTTAERLANYAKKKLCKSTKTKAPTYVAKKLASMLVALDYLVCTIELLGDKMDAKSWWRPLVQGMNTDYEIPKKRYALPETNSLVEWTARMSAALSIYKTGVRPPLEEIVQLKQMIFTRLCVNCQFENRLWDLWREDDRMFSGTSETT</sequence>
<dbReference type="VEuPathDB" id="ToxoDB:ENH_00028710"/>
<reference evidence="3" key="2">
    <citation type="submission" date="2013-10" db="EMBL/GenBank/DDBJ databases">
        <authorList>
            <person name="Aslett M."/>
        </authorList>
    </citation>
    <scope>NUCLEOTIDE SEQUENCE [LARGE SCALE GENOMIC DNA]</scope>
    <source>
        <strain evidence="3">Houghton</strain>
    </source>
</reference>
<organism evidence="3 4">
    <name type="scientific">Eimeria necatrix</name>
    <dbReference type="NCBI Taxonomy" id="51315"/>
    <lineage>
        <taxon>Eukaryota</taxon>
        <taxon>Sar</taxon>
        <taxon>Alveolata</taxon>
        <taxon>Apicomplexa</taxon>
        <taxon>Conoidasida</taxon>
        <taxon>Coccidia</taxon>
        <taxon>Eucoccidiorida</taxon>
        <taxon>Eimeriorina</taxon>
        <taxon>Eimeriidae</taxon>
        <taxon>Eimeria</taxon>
    </lineage>
</organism>
<gene>
    <name evidence="3" type="ORF">ENH_00028710</name>
</gene>
<evidence type="ECO:0000313" key="3">
    <source>
        <dbReference type="EMBL" id="CDJ62819.1"/>
    </source>
</evidence>
<feature type="transmembrane region" description="Helical" evidence="2">
    <location>
        <begin position="58"/>
        <end position="79"/>
    </location>
</feature>
<dbReference type="GeneID" id="25473037"/>
<protein>
    <submittedName>
        <fullName evidence="3">Uncharacterized protein</fullName>
    </submittedName>
</protein>
<keyword evidence="2" id="KW-0812">Transmembrane</keyword>
<dbReference type="OrthoDB" id="347378at2759"/>
<keyword evidence="2" id="KW-0472">Membrane</keyword>
<keyword evidence="4" id="KW-1185">Reference proteome</keyword>
<dbReference type="RefSeq" id="XP_013440181.1">
    <property type="nucleotide sequence ID" value="XM_013584727.1"/>
</dbReference>
<accession>U6MK28</accession>
<evidence type="ECO:0000256" key="2">
    <source>
        <dbReference type="SAM" id="Phobius"/>
    </source>
</evidence>
<keyword evidence="2" id="KW-1133">Transmembrane helix</keyword>
<dbReference type="AlphaFoldDB" id="U6MK28"/>